<feature type="region of interest" description="Disordered" evidence="1">
    <location>
        <begin position="1"/>
        <end position="34"/>
    </location>
</feature>
<keyword evidence="3" id="KW-1185">Reference proteome</keyword>
<dbReference type="Proteomes" id="UP001152803">
    <property type="component" value="Unassembled WGS sequence"/>
</dbReference>
<feature type="non-terminal residue" evidence="2">
    <location>
        <position position="275"/>
    </location>
</feature>
<dbReference type="EMBL" id="JAFJMO010000002">
    <property type="protein sequence ID" value="KAJ8284642.1"/>
    <property type="molecule type" value="Genomic_DNA"/>
</dbReference>
<sequence length="275" mass="28647">MAETKPPVSERFPPCGHLGSDGTIPGDDDDDLEAPILHLSKSLTDVATDARDGEEVGRCRPDLRKSASSAVCPQGDPETPWTSERAYGAVAGMPPLRAVPMPAATVNHLRPCKGRGLVPGGQLPQTATSSRDLRGERQDQSLQRSHSVCLHAAREAHSRGLGSCSEAGFTCSGTGCCVRRVPGCYPLGCRQAATPLHDSTMPPCYWSPTAPRGGVWICTPSPHSSPGNSRGHFCRAAFVGSGANDSGPEVSPCCRHMAPAPDGGRGGETALPHGA</sequence>
<accession>A0A9Q1DZH4</accession>
<protein>
    <submittedName>
        <fullName evidence="2">Uncharacterized protein</fullName>
    </submittedName>
</protein>
<evidence type="ECO:0000313" key="2">
    <source>
        <dbReference type="EMBL" id="KAJ8284642.1"/>
    </source>
</evidence>
<gene>
    <name evidence="2" type="ORF">COCON_G00034920</name>
</gene>
<proteinExistence type="predicted"/>
<evidence type="ECO:0000256" key="1">
    <source>
        <dbReference type="SAM" id="MobiDB-lite"/>
    </source>
</evidence>
<evidence type="ECO:0000313" key="3">
    <source>
        <dbReference type="Proteomes" id="UP001152803"/>
    </source>
</evidence>
<reference evidence="2" key="1">
    <citation type="journal article" date="2023" name="Science">
        <title>Genome structures resolve the early diversification of teleost fishes.</title>
        <authorList>
            <person name="Parey E."/>
            <person name="Louis A."/>
            <person name="Montfort J."/>
            <person name="Bouchez O."/>
            <person name="Roques C."/>
            <person name="Iampietro C."/>
            <person name="Lluch J."/>
            <person name="Castinel A."/>
            <person name="Donnadieu C."/>
            <person name="Desvignes T."/>
            <person name="Floi Bucao C."/>
            <person name="Jouanno E."/>
            <person name="Wen M."/>
            <person name="Mejri S."/>
            <person name="Dirks R."/>
            <person name="Jansen H."/>
            <person name="Henkel C."/>
            <person name="Chen W.J."/>
            <person name="Zahm M."/>
            <person name="Cabau C."/>
            <person name="Klopp C."/>
            <person name="Thompson A.W."/>
            <person name="Robinson-Rechavi M."/>
            <person name="Braasch I."/>
            <person name="Lecointre G."/>
            <person name="Bobe J."/>
            <person name="Postlethwait J.H."/>
            <person name="Berthelot C."/>
            <person name="Roest Crollius H."/>
            <person name="Guiguen Y."/>
        </authorList>
    </citation>
    <scope>NUCLEOTIDE SEQUENCE</scope>
    <source>
        <strain evidence="2">Concon-B</strain>
    </source>
</reference>
<feature type="region of interest" description="Disordered" evidence="1">
    <location>
        <begin position="114"/>
        <end position="140"/>
    </location>
</feature>
<comment type="caution">
    <text evidence="2">The sequence shown here is derived from an EMBL/GenBank/DDBJ whole genome shotgun (WGS) entry which is preliminary data.</text>
</comment>
<dbReference type="OrthoDB" id="10049175at2759"/>
<organism evidence="2 3">
    <name type="scientific">Conger conger</name>
    <name type="common">Conger eel</name>
    <name type="synonym">Muraena conger</name>
    <dbReference type="NCBI Taxonomy" id="82655"/>
    <lineage>
        <taxon>Eukaryota</taxon>
        <taxon>Metazoa</taxon>
        <taxon>Chordata</taxon>
        <taxon>Craniata</taxon>
        <taxon>Vertebrata</taxon>
        <taxon>Euteleostomi</taxon>
        <taxon>Actinopterygii</taxon>
        <taxon>Neopterygii</taxon>
        <taxon>Teleostei</taxon>
        <taxon>Anguilliformes</taxon>
        <taxon>Congridae</taxon>
        <taxon>Conger</taxon>
    </lineage>
</organism>
<dbReference type="AlphaFoldDB" id="A0A9Q1DZH4"/>
<name>A0A9Q1DZH4_CONCO</name>